<reference evidence="2 3" key="1">
    <citation type="journal article" date="2014" name="Genome Announc.">
        <title>Draft Genome Sequence of the Carrageenan-Degrading Bacterium Cellulophaga sp. Strain KL-A, Isolated from Decaying Marine Algae.</title>
        <authorList>
            <person name="Shan D."/>
            <person name="Ying J."/>
            <person name="Li X."/>
            <person name="Gao Z."/>
            <person name="Wei G."/>
            <person name="Shao Z."/>
        </authorList>
    </citation>
    <scope>NUCLEOTIDE SEQUENCE [LARGE SCALE GENOMIC DNA]</scope>
    <source>
        <strain evidence="2 3">KL-A</strain>
    </source>
</reference>
<sequence length="103" mass="10882">MKEELPGASSAMTMGIIGLIATVACCGPLGAIFCFISLSKGKKARLLYEQNPGQYTGIENVKTAKILSIIGLVIAALYLVFIILYFGVIIAAITTGSMDGMQY</sequence>
<organism evidence="2 3">
    <name type="scientific">Cellulophaga geojensis KL-A</name>
    <dbReference type="NCBI Taxonomy" id="1328323"/>
    <lineage>
        <taxon>Bacteria</taxon>
        <taxon>Pseudomonadati</taxon>
        <taxon>Bacteroidota</taxon>
        <taxon>Flavobacteriia</taxon>
        <taxon>Flavobacteriales</taxon>
        <taxon>Flavobacteriaceae</taxon>
        <taxon>Cellulophaga</taxon>
    </lineage>
</organism>
<dbReference type="Pfam" id="PF07666">
    <property type="entry name" value="MpPF26"/>
    <property type="match status" value="1"/>
</dbReference>
<keyword evidence="1" id="KW-0472">Membrane</keyword>
<protein>
    <recommendedName>
        <fullName evidence="4">DUF4190 domain-containing protein</fullName>
    </recommendedName>
</protein>
<dbReference type="NCBIfam" id="NF040945">
    <property type="entry name" value="CCC_membrane"/>
    <property type="match status" value="1"/>
</dbReference>
<accession>A0ABN0RNR5</accession>
<evidence type="ECO:0000313" key="2">
    <source>
        <dbReference type="EMBL" id="EWH13472.1"/>
    </source>
</evidence>
<dbReference type="RefSeq" id="WP_013619613.1">
    <property type="nucleotide sequence ID" value="NZ_ARZX01000010.1"/>
</dbReference>
<evidence type="ECO:0008006" key="4">
    <source>
        <dbReference type="Google" id="ProtNLM"/>
    </source>
</evidence>
<evidence type="ECO:0000256" key="1">
    <source>
        <dbReference type="SAM" id="Phobius"/>
    </source>
</evidence>
<dbReference type="EMBL" id="ARZX01000010">
    <property type="protein sequence ID" value="EWH13472.1"/>
    <property type="molecule type" value="Genomic_DNA"/>
</dbReference>
<comment type="caution">
    <text evidence="2">The sequence shown here is derived from an EMBL/GenBank/DDBJ whole genome shotgun (WGS) entry which is preliminary data.</text>
</comment>
<keyword evidence="1" id="KW-0812">Transmembrane</keyword>
<feature type="transmembrane region" description="Helical" evidence="1">
    <location>
        <begin position="66"/>
        <end position="93"/>
    </location>
</feature>
<keyword evidence="1" id="KW-1133">Transmembrane helix</keyword>
<keyword evidence="3" id="KW-1185">Reference proteome</keyword>
<dbReference type="InterPro" id="IPR011655">
    <property type="entry name" value="MpPF26"/>
</dbReference>
<dbReference type="Proteomes" id="UP000019275">
    <property type="component" value="Unassembled WGS sequence"/>
</dbReference>
<gene>
    <name evidence="2" type="ORF">KLA_09009</name>
</gene>
<feature type="transmembrane region" description="Helical" evidence="1">
    <location>
        <begin position="12"/>
        <end position="38"/>
    </location>
</feature>
<name>A0ABN0RNR5_9FLAO</name>
<dbReference type="PROSITE" id="PS51257">
    <property type="entry name" value="PROKAR_LIPOPROTEIN"/>
    <property type="match status" value="1"/>
</dbReference>
<evidence type="ECO:0000313" key="3">
    <source>
        <dbReference type="Proteomes" id="UP000019275"/>
    </source>
</evidence>
<proteinExistence type="predicted"/>